<protein>
    <submittedName>
        <fullName evidence="2">Uncharacterized protein</fullName>
    </submittedName>
</protein>
<dbReference type="SMART" id="SM00700">
    <property type="entry name" value="JHBP"/>
    <property type="match status" value="1"/>
</dbReference>
<sequence length="236" mass="25785">MAAENCLSACRVLAIALSITSCFTDLSLAAPSKKIPDYIKICKRNDPKLDECILHSIEDLRPKLKNGIPELEIPALEPLILPEVVVSPGGSTDLKNLVFKLVVAIPYLHFEGKYDVNASVLGVPIQGKGPMRANATDVTADLVLKGKASKRGGNNYIDFYNIELGIDLGNYDIKLENLFNGDKALGDAVNIAINENKQEFMKSLKPVAERVAAEMVLTIANKISRKFPFDTVFPEN</sequence>
<dbReference type="InParanoid" id="A0A482WVB4"/>
<dbReference type="InterPro" id="IPR038606">
    <property type="entry name" value="To_sf"/>
</dbReference>
<comment type="caution">
    <text evidence="2">The sequence shown here is derived from an EMBL/GenBank/DDBJ whole genome shotgun (WGS) entry which is preliminary data.</text>
</comment>
<accession>A0A482WVB4</accession>
<proteinExistence type="predicted"/>
<organism evidence="2 3">
    <name type="scientific">Laodelphax striatellus</name>
    <name type="common">Small brown planthopper</name>
    <name type="synonym">Delphax striatella</name>
    <dbReference type="NCBI Taxonomy" id="195883"/>
    <lineage>
        <taxon>Eukaryota</taxon>
        <taxon>Metazoa</taxon>
        <taxon>Ecdysozoa</taxon>
        <taxon>Arthropoda</taxon>
        <taxon>Hexapoda</taxon>
        <taxon>Insecta</taxon>
        <taxon>Pterygota</taxon>
        <taxon>Neoptera</taxon>
        <taxon>Paraneoptera</taxon>
        <taxon>Hemiptera</taxon>
        <taxon>Auchenorrhyncha</taxon>
        <taxon>Fulgoroidea</taxon>
        <taxon>Delphacidae</taxon>
        <taxon>Criomorphinae</taxon>
        <taxon>Laodelphax</taxon>
    </lineage>
</organism>
<dbReference type="OrthoDB" id="8179031at2759"/>
<dbReference type="PANTHER" id="PTHR11008:SF39">
    <property type="entry name" value="CIRCADIAN CLOCK-CONTROLLED PROTEIN-LIKE PROTEIN"/>
    <property type="match status" value="1"/>
</dbReference>
<dbReference type="InterPro" id="IPR010562">
    <property type="entry name" value="Haemolymph_juvenile_hormone-bd"/>
</dbReference>
<evidence type="ECO:0000256" key="1">
    <source>
        <dbReference type="SAM" id="SignalP"/>
    </source>
</evidence>
<name>A0A482WVB4_LAOST</name>
<evidence type="ECO:0000313" key="3">
    <source>
        <dbReference type="Proteomes" id="UP000291343"/>
    </source>
</evidence>
<keyword evidence="3" id="KW-1185">Reference proteome</keyword>
<dbReference type="PANTHER" id="PTHR11008">
    <property type="entry name" value="PROTEIN TAKEOUT-LIKE PROTEIN"/>
    <property type="match status" value="1"/>
</dbReference>
<dbReference type="Gene3D" id="3.15.10.30">
    <property type="entry name" value="Haemolymph juvenile hormone binding protein"/>
    <property type="match status" value="2"/>
</dbReference>
<dbReference type="SMR" id="A0A482WVB4"/>
<dbReference type="AlphaFoldDB" id="A0A482WVB4"/>
<dbReference type="Pfam" id="PF06585">
    <property type="entry name" value="JHBP"/>
    <property type="match status" value="2"/>
</dbReference>
<feature type="signal peptide" evidence="1">
    <location>
        <begin position="1"/>
        <end position="29"/>
    </location>
</feature>
<feature type="chain" id="PRO_5019752513" evidence="1">
    <location>
        <begin position="30"/>
        <end position="236"/>
    </location>
</feature>
<keyword evidence="1" id="KW-0732">Signal</keyword>
<evidence type="ECO:0000313" key="2">
    <source>
        <dbReference type="EMBL" id="RZF37246.1"/>
    </source>
</evidence>
<dbReference type="EMBL" id="QKKF02024806">
    <property type="protein sequence ID" value="RZF37246.1"/>
    <property type="molecule type" value="Genomic_DNA"/>
</dbReference>
<gene>
    <name evidence="2" type="ORF">LSTR_LSTR006572</name>
</gene>
<dbReference type="Proteomes" id="UP000291343">
    <property type="component" value="Unassembled WGS sequence"/>
</dbReference>
<reference evidence="2 3" key="1">
    <citation type="journal article" date="2017" name="Gigascience">
        <title>Genome sequence of the small brown planthopper, Laodelphax striatellus.</title>
        <authorList>
            <person name="Zhu J."/>
            <person name="Jiang F."/>
            <person name="Wang X."/>
            <person name="Yang P."/>
            <person name="Bao Y."/>
            <person name="Zhao W."/>
            <person name="Wang W."/>
            <person name="Lu H."/>
            <person name="Wang Q."/>
            <person name="Cui N."/>
            <person name="Li J."/>
            <person name="Chen X."/>
            <person name="Luo L."/>
            <person name="Yu J."/>
            <person name="Kang L."/>
            <person name="Cui F."/>
        </authorList>
    </citation>
    <scope>NUCLEOTIDE SEQUENCE [LARGE SCALE GENOMIC DNA]</scope>
    <source>
        <strain evidence="2">Lst14</strain>
    </source>
</reference>
<dbReference type="GO" id="GO:0005615">
    <property type="term" value="C:extracellular space"/>
    <property type="evidence" value="ECO:0007669"/>
    <property type="project" value="TreeGrafter"/>
</dbReference>